<dbReference type="InterPro" id="IPR001680">
    <property type="entry name" value="WD40_rpt"/>
</dbReference>
<dbReference type="InterPro" id="IPR015943">
    <property type="entry name" value="WD40/YVTN_repeat-like_dom_sf"/>
</dbReference>
<dbReference type="InterPro" id="IPR000719">
    <property type="entry name" value="Prot_kinase_dom"/>
</dbReference>
<dbReference type="Proteomes" id="UP000717696">
    <property type="component" value="Unassembled WGS sequence"/>
</dbReference>
<dbReference type="SMART" id="SM00220">
    <property type="entry name" value="S_TKc"/>
    <property type="match status" value="1"/>
</dbReference>
<keyword evidence="1 12" id="KW-0853">WD repeat</keyword>
<accession>A0A9P9J458</accession>
<comment type="similarity">
    <text evidence="7">Belongs to the protein kinase superfamily. STE Ser/Thr protein kinase family. MAP kinase kinase subfamily.</text>
</comment>
<dbReference type="Pfam" id="PF00069">
    <property type="entry name" value="Pkinase"/>
    <property type="match status" value="1"/>
</dbReference>
<evidence type="ECO:0000256" key="6">
    <source>
        <dbReference type="ARBA" id="ARBA00022840"/>
    </source>
</evidence>
<evidence type="ECO:0000313" key="15">
    <source>
        <dbReference type="EMBL" id="KAH7142885.1"/>
    </source>
</evidence>
<dbReference type="GO" id="GO:0005524">
    <property type="term" value="F:ATP binding"/>
    <property type="evidence" value="ECO:0007669"/>
    <property type="project" value="UniProtKB-KW"/>
</dbReference>
<sequence length="820" mass="92000">MAETVSSLIRGLPDLVRDWQLDIDVRDGYTIQTSYTTNPAEGLWRARVEEKWERRQELGFGAYGVVDLQECTSGPSSGQTRAVKQIRIGSSLHKEDAKALPRELLAVVKFSHERYRDRFVRSFGWYYTQGSIFITMEHLSLGNLESYLQAPLPESQAKLIILQILFGLADMHRNDVAHRDMKPSNILVQQKGPNWWVKIADFGCSKQYESTGFHTLRGTEPYLAPELHRFLLPGADGTHTAAVDIWAVGTIAFRIAAGRLPFQTPPGPDLQAYVAGGAFPAGGSLSKECTSFITQTMRPYPSERPSAEEALKNPWISSSSALDTSKSSVEVAAVDKTQSSTAKIAELYSNQWSTINGASFSKGNTRRLPSTLSTLKPDYFSRKTAVPYRQPNVASSGVGLLATDKKKSPSASGTPTPENGGSGSPLASEKPNGQANASSVLGHWAARRAEREALPNAAASELAITPKPRLGRWKKIKQINDLDFAVYTLAFSPNRRWLGVKYTTYESEFDILTIDRSGNVQSKHTLSSNPISTFAFASNHLHLITNPTNRFEQVTTTWQHSQGGFKPLLKHDYILESPKGKEYVQKDWIVCNMSLSPDGRRLFLTWGRRQYLRHECASVWEADSDGHYQWTRDLECFDEGMSYPIFSPDGRWCIQQGELHSQQKVRLSYGRRDAFVTLKHMDTDQFGDKKSHYWENSTVFSPDSRWLLLVSREFSTSITRTTILELSTSRGRHEKKTIRHTGKEVGVSSHIVFSRDSRRFALGRKDGLIEIWELEGTDDFLLKQKLEGHAAEVWGLDFSADNQLLASSSEDKTVIIWELS</sequence>
<feature type="region of interest" description="Disordered" evidence="13">
    <location>
        <begin position="396"/>
        <end position="439"/>
    </location>
</feature>
<evidence type="ECO:0000256" key="3">
    <source>
        <dbReference type="ARBA" id="ARBA00022737"/>
    </source>
</evidence>
<evidence type="ECO:0000256" key="10">
    <source>
        <dbReference type="ARBA" id="ARBA00049299"/>
    </source>
</evidence>
<dbReference type="SUPFAM" id="SSF56112">
    <property type="entry name" value="Protein kinase-like (PK-like)"/>
    <property type="match status" value="1"/>
</dbReference>
<comment type="catalytic activity">
    <reaction evidence="10">
        <text>L-threonyl-[protein] + ATP = O-phospho-L-threonyl-[protein] + ADP + H(+)</text>
        <dbReference type="Rhea" id="RHEA:46608"/>
        <dbReference type="Rhea" id="RHEA-COMP:11060"/>
        <dbReference type="Rhea" id="RHEA-COMP:11605"/>
        <dbReference type="ChEBI" id="CHEBI:15378"/>
        <dbReference type="ChEBI" id="CHEBI:30013"/>
        <dbReference type="ChEBI" id="CHEBI:30616"/>
        <dbReference type="ChEBI" id="CHEBI:61977"/>
        <dbReference type="ChEBI" id="CHEBI:456216"/>
        <dbReference type="EC" id="2.7.12.2"/>
    </reaction>
</comment>
<dbReference type="InterPro" id="IPR011047">
    <property type="entry name" value="Quinoprotein_ADH-like_sf"/>
</dbReference>
<name>A0A9P9J458_9HYPO</name>
<comment type="catalytic activity">
    <reaction evidence="9">
        <text>L-seryl-[protein] + ATP = O-phospho-L-seryl-[protein] + ADP + H(+)</text>
        <dbReference type="Rhea" id="RHEA:17989"/>
        <dbReference type="Rhea" id="RHEA-COMP:9863"/>
        <dbReference type="Rhea" id="RHEA-COMP:11604"/>
        <dbReference type="ChEBI" id="CHEBI:15378"/>
        <dbReference type="ChEBI" id="CHEBI:29999"/>
        <dbReference type="ChEBI" id="CHEBI:30616"/>
        <dbReference type="ChEBI" id="CHEBI:83421"/>
        <dbReference type="ChEBI" id="CHEBI:456216"/>
        <dbReference type="EC" id="2.7.12.2"/>
    </reaction>
</comment>
<keyword evidence="16" id="KW-1185">Reference proteome</keyword>
<evidence type="ECO:0000256" key="13">
    <source>
        <dbReference type="SAM" id="MobiDB-lite"/>
    </source>
</evidence>
<evidence type="ECO:0000256" key="5">
    <source>
        <dbReference type="ARBA" id="ARBA00022777"/>
    </source>
</evidence>
<keyword evidence="5 15" id="KW-0418">Kinase</keyword>
<evidence type="ECO:0000256" key="11">
    <source>
        <dbReference type="ARBA" id="ARBA00051693"/>
    </source>
</evidence>
<dbReference type="OrthoDB" id="10252171at2759"/>
<evidence type="ECO:0000256" key="2">
    <source>
        <dbReference type="ARBA" id="ARBA00022679"/>
    </source>
</evidence>
<feature type="compositionally biased region" description="Polar residues" evidence="13">
    <location>
        <begin position="409"/>
        <end position="419"/>
    </location>
</feature>
<dbReference type="SMART" id="SM00320">
    <property type="entry name" value="WD40"/>
    <property type="match status" value="2"/>
</dbReference>
<dbReference type="InterPro" id="IPR008271">
    <property type="entry name" value="Ser/Thr_kinase_AS"/>
</dbReference>
<dbReference type="PROSITE" id="PS00108">
    <property type="entry name" value="PROTEIN_KINASE_ST"/>
    <property type="match status" value="1"/>
</dbReference>
<dbReference type="PANTHER" id="PTHR48013:SF9">
    <property type="entry name" value="DUAL SPECIFICITY MITOGEN-ACTIVATED PROTEIN KINASE KINASE 5"/>
    <property type="match status" value="1"/>
</dbReference>
<evidence type="ECO:0000256" key="7">
    <source>
        <dbReference type="ARBA" id="ARBA00038035"/>
    </source>
</evidence>
<dbReference type="EMBL" id="JAGMUU010000011">
    <property type="protein sequence ID" value="KAH7142885.1"/>
    <property type="molecule type" value="Genomic_DNA"/>
</dbReference>
<dbReference type="Gene3D" id="2.130.10.10">
    <property type="entry name" value="YVTN repeat-like/Quinoprotein amine dehydrogenase"/>
    <property type="match status" value="1"/>
</dbReference>
<dbReference type="PROSITE" id="PS50011">
    <property type="entry name" value="PROTEIN_KINASE_DOM"/>
    <property type="match status" value="1"/>
</dbReference>
<reference evidence="15" key="1">
    <citation type="journal article" date="2021" name="Nat. Commun.">
        <title>Genetic determinants of endophytism in the Arabidopsis root mycobiome.</title>
        <authorList>
            <person name="Mesny F."/>
            <person name="Miyauchi S."/>
            <person name="Thiergart T."/>
            <person name="Pickel B."/>
            <person name="Atanasova L."/>
            <person name="Karlsson M."/>
            <person name="Huettel B."/>
            <person name="Barry K.W."/>
            <person name="Haridas S."/>
            <person name="Chen C."/>
            <person name="Bauer D."/>
            <person name="Andreopoulos W."/>
            <person name="Pangilinan J."/>
            <person name="LaButti K."/>
            <person name="Riley R."/>
            <person name="Lipzen A."/>
            <person name="Clum A."/>
            <person name="Drula E."/>
            <person name="Henrissat B."/>
            <person name="Kohler A."/>
            <person name="Grigoriev I.V."/>
            <person name="Martin F.M."/>
            <person name="Hacquard S."/>
        </authorList>
    </citation>
    <scope>NUCLEOTIDE SEQUENCE</scope>
    <source>
        <strain evidence="15">MPI-CAGE-AT-0021</strain>
    </source>
</reference>
<protein>
    <recommendedName>
        <fullName evidence="8">mitogen-activated protein kinase kinase</fullName>
        <ecNumber evidence="8">2.7.12.2</ecNumber>
    </recommendedName>
</protein>
<dbReference type="Pfam" id="PF00400">
    <property type="entry name" value="WD40"/>
    <property type="match status" value="1"/>
</dbReference>
<evidence type="ECO:0000259" key="14">
    <source>
        <dbReference type="PROSITE" id="PS50011"/>
    </source>
</evidence>
<evidence type="ECO:0000256" key="9">
    <source>
        <dbReference type="ARBA" id="ARBA00049014"/>
    </source>
</evidence>
<keyword evidence="6" id="KW-0067">ATP-binding</keyword>
<dbReference type="InterPro" id="IPR019775">
    <property type="entry name" value="WD40_repeat_CS"/>
</dbReference>
<keyword evidence="4" id="KW-0547">Nucleotide-binding</keyword>
<proteinExistence type="inferred from homology"/>
<comment type="catalytic activity">
    <reaction evidence="11">
        <text>L-tyrosyl-[protein] + ATP = O-phospho-L-tyrosyl-[protein] + ADP + H(+)</text>
        <dbReference type="Rhea" id="RHEA:10596"/>
        <dbReference type="Rhea" id="RHEA-COMP:10136"/>
        <dbReference type="Rhea" id="RHEA-COMP:20101"/>
        <dbReference type="ChEBI" id="CHEBI:15378"/>
        <dbReference type="ChEBI" id="CHEBI:30616"/>
        <dbReference type="ChEBI" id="CHEBI:46858"/>
        <dbReference type="ChEBI" id="CHEBI:61978"/>
        <dbReference type="ChEBI" id="CHEBI:456216"/>
        <dbReference type="EC" id="2.7.12.2"/>
    </reaction>
</comment>
<keyword evidence="2" id="KW-0808">Transferase</keyword>
<feature type="domain" description="Protein kinase" evidence="14">
    <location>
        <begin position="52"/>
        <end position="316"/>
    </location>
</feature>
<dbReference type="PROSITE" id="PS50294">
    <property type="entry name" value="WD_REPEATS_REGION"/>
    <property type="match status" value="1"/>
</dbReference>
<dbReference type="GO" id="GO:0004708">
    <property type="term" value="F:MAP kinase kinase activity"/>
    <property type="evidence" value="ECO:0007669"/>
    <property type="project" value="UniProtKB-EC"/>
</dbReference>
<dbReference type="Gene3D" id="1.10.510.10">
    <property type="entry name" value="Transferase(Phosphotransferase) domain 1"/>
    <property type="match status" value="1"/>
</dbReference>
<dbReference type="AlphaFoldDB" id="A0A9P9J458"/>
<organism evidence="15 16">
    <name type="scientific">Dactylonectria estremocensis</name>
    <dbReference type="NCBI Taxonomy" id="1079267"/>
    <lineage>
        <taxon>Eukaryota</taxon>
        <taxon>Fungi</taxon>
        <taxon>Dikarya</taxon>
        <taxon>Ascomycota</taxon>
        <taxon>Pezizomycotina</taxon>
        <taxon>Sordariomycetes</taxon>
        <taxon>Hypocreomycetidae</taxon>
        <taxon>Hypocreales</taxon>
        <taxon>Nectriaceae</taxon>
        <taxon>Dactylonectria</taxon>
    </lineage>
</organism>
<evidence type="ECO:0000256" key="1">
    <source>
        <dbReference type="ARBA" id="ARBA00022574"/>
    </source>
</evidence>
<dbReference type="InterPro" id="IPR011009">
    <property type="entry name" value="Kinase-like_dom_sf"/>
</dbReference>
<feature type="repeat" description="WD" evidence="12">
    <location>
        <begin position="786"/>
        <end position="820"/>
    </location>
</feature>
<keyword evidence="3" id="KW-0677">Repeat</keyword>
<dbReference type="PROSITE" id="PS00678">
    <property type="entry name" value="WD_REPEATS_1"/>
    <property type="match status" value="1"/>
</dbReference>
<gene>
    <name evidence="15" type="ORF">B0J13DRAFT_556138</name>
</gene>
<evidence type="ECO:0000313" key="16">
    <source>
        <dbReference type="Proteomes" id="UP000717696"/>
    </source>
</evidence>
<comment type="caution">
    <text evidence="15">The sequence shown here is derived from an EMBL/GenBank/DDBJ whole genome shotgun (WGS) entry which is preliminary data.</text>
</comment>
<dbReference type="PROSITE" id="PS50082">
    <property type="entry name" value="WD_REPEATS_2"/>
    <property type="match status" value="1"/>
</dbReference>
<dbReference type="EC" id="2.7.12.2" evidence="8"/>
<evidence type="ECO:0000256" key="12">
    <source>
        <dbReference type="PROSITE-ProRule" id="PRU00221"/>
    </source>
</evidence>
<evidence type="ECO:0000256" key="8">
    <source>
        <dbReference type="ARBA" id="ARBA00038999"/>
    </source>
</evidence>
<dbReference type="PANTHER" id="PTHR48013">
    <property type="entry name" value="DUAL SPECIFICITY MITOGEN-ACTIVATED PROTEIN KINASE KINASE 5-RELATED"/>
    <property type="match status" value="1"/>
</dbReference>
<evidence type="ECO:0000256" key="4">
    <source>
        <dbReference type="ARBA" id="ARBA00022741"/>
    </source>
</evidence>
<dbReference type="SUPFAM" id="SSF50998">
    <property type="entry name" value="Quinoprotein alcohol dehydrogenase-like"/>
    <property type="match status" value="1"/>
</dbReference>